<accession>A0ABV4UJ28</accession>
<dbReference type="Pfam" id="PF00903">
    <property type="entry name" value="Glyoxalase"/>
    <property type="match status" value="1"/>
</dbReference>
<protein>
    <submittedName>
        <fullName evidence="2">VOC family protein</fullName>
    </submittedName>
</protein>
<dbReference type="SUPFAM" id="SSF54593">
    <property type="entry name" value="Glyoxalase/Bleomycin resistance protein/Dihydroxybiphenyl dioxygenase"/>
    <property type="match status" value="1"/>
</dbReference>
<evidence type="ECO:0000313" key="3">
    <source>
        <dbReference type="Proteomes" id="UP001575652"/>
    </source>
</evidence>
<gene>
    <name evidence="2" type="ORF">ACETWP_03050</name>
</gene>
<dbReference type="EMBL" id="JBHDLJ010000002">
    <property type="protein sequence ID" value="MFB0833553.1"/>
    <property type="molecule type" value="Genomic_DNA"/>
</dbReference>
<dbReference type="InterPro" id="IPR037523">
    <property type="entry name" value="VOC_core"/>
</dbReference>
<comment type="caution">
    <text evidence="2">The sequence shown here is derived from an EMBL/GenBank/DDBJ whole genome shotgun (WGS) entry which is preliminary data.</text>
</comment>
<organism evidence="2 3">
    <name type="scientific">Arthrobacter halodurans</name>
    <dbReference type="NCBI Taxonomy" id="516699"/>
    <lineage>
        <taxon>Bacteria</taxon>
        <taxon>Bacillati</taxon>
        <taxon>Actinomycetota</taxon>
        <taxon>Actinomycetes</taxon>
        <taxon>Micrococcales</taxon>
        <taxon>Micrococcaceae</taxon>
        <taxon>Arthrobacter</taxon>
    </lineage>
</organism>
<reference evidence="2 3" key="1">
    <citation type="submission" date="2024-09" db="EMBL/GenBank/DDBJ databases">
        <authorList>
            <person name="Salinas-Garcia M.A."/>
            <person name="Prieme A."/>
        </authorList>
    </citation>
    <scope>NUCLEOTIDE SEQUENCE [LARGE SCALE GENOMIC DNA]</scope>
    <source>
        <strain evidence="2 3">DSM 21081</strain>
    </source>
</reference>
<proteinExistence type="predicted"/>
<dbReference type="Gene3D" id="3.10.180.10">
    <property type="entry name" value="2,3-Dihydroxybiphenyl 1,2-Dioxygenase, domain 1"/>
    <property type="match status" value="1"/>
</dbReference>
<sequence length="144" mass="15416">MARMIFVNLPTRNLAAADAFYSAMGFEKNASFSNDDASSWMISPEIWVMSLSEAYFGGFLRGGDAPAFGEGGKQMLNALSCSSIGEVDELTRTAAAHGGAVYRDPKSDFPGMYGSAVTDPDGHVWELVWMEQPGDGTPTEESGE</sequence>
<dbReference type="PANTHER" id="PTHR36503:SF2">
    <property type="entry name" value="BLR2408 PROTEIN"/>
    <property type="match status" value="1"/>
</dbReference>
<evidence type="ECO:0000313" key="2">
    <source>
        <dbReference type="EMBL" id="MFB0833553.1"/>
    </source>
</evidence>
<dbReference type="PROSITE" id="PS51819">
    <property type="entry name" value="VOC"/>
    <property type="match status" value="1"/>
</dbReference>
<evidence type="ECO:0000259" key="1">
    <source>
        <dbReference type="PROSITE" id="PS51819"/>
    </source>
</evidence>
<dbReference type="PANTHER" id="PTHR36503">
    <property type="entry name" value="BLR2520 PROTEIN"/>
    <property type="match status" value="1"/>
</dbReference>
<dbReference type="InterPro" id="IPR029068">
    <property type="entry name" value="Glyas_Bleomycin-R_OHBP_Dase"/>
</dbReference>
<keyword evidence="3" id="KW-1185">Reference proteome</keyword>
<dbReference type="Proteomes" id="UP001575652">
    <property type="component" value="Unassembled WGS sequence"/>
</dbReference>
<name>A0ABV4UJ28_9MICC</name>
<dbReference type="RefSeq" id="WP_373970722.1">
    <property type="nucleotide sequence ID" value="NZ_JBHDLJ010000002.1"/>
</dbReference>
<feature type="domain" description="VOC" evidence="1">
    <location>
        <begin position="3"/>
        <end position="130"/>
    </location>
</feature>
<dbReference type="InterPro" id="IPR004360">
    <property type="entry name" value="Glyas_Fos-R_dOase_dom"/>
</dbReference>